<dbReference type="InterPro" id="IPR003148">
    <property type="entry name" value="RCK_N"/>
</dbReference>
<dbReference type="Gene3D" id="3.40.50.720">
    <property type="entry name" value="NAD(P)-binding Rossmann-like Domain"/>
    <property type="match status" value="1"/>
</dbReference>
<evidence type="ECO:0000313" key="4">
    <source>
        <dbReference type="EMBL" id="GAE30346.1"/>
    </source>
</evidence>
<keyword evidence="4" id="KW-0406">Ion transport</keyword>
<feature type="transmembrane region" description="Helical" evidence="2">
    <location>
        <begin position="70"/>
        <end position="91"/>
    </location>
</feature>
<sequence length="336" mass="38258">MFELMKKVIQIRQSIIFAATGGFCVISAFIIYTIEPETFPNPFVGFWWVMTTITTVGFGDYVPKTVAGQTFGIFLYISGIALIGVMIGKIVDAFSTYQTLKEEGKLDYKGKKHFVIIGWSSKTFKTIEELLLINKSDIVIIDTKQQAPCSHPRISYIQGDPTSRETLERANILYATSVCIFASDPIHNSVESDGRTLLIASAIERFANERNHPIYTIAEILNEKHIPNFKHANIDEYILSNEVFSDLMAQSAIYNGSTKLFMQLLHRKQGDDIWEIRKQLDWRVYDDAFCALKKRGATLIADHEDFSIVRRLQDPIPVDAKLYIICDETTYRKIIS</sequence>
<evidence type="ECO:0000256" key="1">
    <source>
        <dbReference type="ARBA" id="ARBA00004651"/>
    </source>
</evidence>
<dbReference type="RefSeq" id="WP_035342899.1">
    <property type="nucleotide sequence ID" value="NZ_BAUU01000010.1"/>
</dbReference>
<comment type="subcellular location">
    <subcellularLocation>
        <location evidence="1">Cell membrane</location>
        <topology evidence="1">Multi-pass membrane protein</topology>
    </subcellularLocation>
</comment>
<dbReference type="InterPro" id="IPR013099">
    <property type="entry name" value="K_chnl_dom"/>
</dbReference>
<accession>W4QE62</accession>
<dbReference type="PANTHER" id="PTHR43833:SF9">
    <property type="entry name" value="POTASSIUM CHANNEL PROTEIN YUGO-RELATED"/>
    <property type="match status" value="1"/>
</dbReference>
<organism evidence="4 5">
    <name type="scientific">Halalkalibacter hemicellulosilyticusJCM 9152</name>
    <dbReference type="NCBI Taxonomy" id="1236971"/>
    <lineage>
        <taxon>Bacteria</taxon>
        <taxon>Bacillati</taxon>
        <taxon>Bacillota</taxon>
        <taxon>Bacilli</taxon>
        <taxon>Bacillales</taxon>
        <taxon>Bacillaceae</taxon>
        <taxon>Halalkalibacter</taxon>
    </lineage>
</organism>
<dbReference type="Proteomes" id="UP000018895">
    <property type="component" value="Unassembled WGS sequence"/>
</dbReference>
<proteinExistence type="predicted"/>
<dbReference type="OrthoDB" id="9785285at2"/>
<dbReference type="Pfam" id="PF02254">
    <property type="entry name" value="TrkA_N"/>
    <property type="match status" value="1"/>
</dbReference>
<evidence type="ECO:0000259" key="3">
    <source>
        <dbReference type="PROSITE" id="PS51201"/>
    </source>
</evidence>
<dbReference type="InterPro" id="IPR036291">
    <property type="entry name" value="NAD(P)-bd_dom_sf"/>
</dbReference>
<dbReference type="Gene3D" id="1.10.287.70">
    <property type="match status" value="1"/>
</dbReference>
<dbReference type="AlphaFoldDB" id="W4QE62"/>
<dbReference type="Pfam" id="PF07885">
    <property type="entry name" value="Ion_trans_2"/>
    <property type="match status" value="1"/>
</dbReference>
<dbReference type="PROSITE" id="PS51201">
    <property type="entry name" value="RCK_N"/>
    <property type="match status" value="1"/>
</dbReference>
<keyword evidence="4" id="KW-0813">Transport</keyword>
<feature type="transmembrane region" description="Helical" evidence="2">
    <location>
        <begin position="46"/>
        <end position="63"/>
    </location>
</feature>
<dbReference type="GO" id="GO:0034220">
    <property type="term" value="P:monoatomic ion transmembrane transport"/>
    <property type="evidence" value="ECO:0007669"/>
    <property type="project" value="UniProtKB-KW"/>
</dbReference>
<keyword evidence="2" id="KW-1133">Transmembrane helix</keyword>
<dbReference type="PRINTS" id="PR00169">
    <property type="entry name" value="KCHANNEL"/>
</dbReference>
<name>W4QE62_9BACI</name>
<dbReference type="EMBL" id="BAUU01000010">
    <property type="protein sequence ID" value="GAE30346.1"/>
    <property type="molecule type" value="Genomic_DNA"/>
</dbReference>
<protein>
    <submittedName>
        <fullName evidence="4">Potassium channel protein</fullName>
    </submittedName>
</protein>
<dbReference type="GO" id="GO:0005886">
    <property type="term" value="C:plasma membrane"/>
    <property type="evidence" value="ECO:0007669"/>
    <property type="project" value="UniProtKB-SubCell"/>
</dbReference>
<keyword evidence="5" id="KW-1185">Reference proteome</keyword>
<keyword evidence="2" id="KW-0812">Transmembrane</keyword>
<comment type="caution">
    <text evidence="4">The sequence shown here is derived from an EMBL/GenBank/DDBJ whole genome shotgun (WGS) entry which is preliminary data.</text>
</comment>
<dbReference type="STRING" id="1236971.JCM9152_1751"/>
<dbReference type="PANTHER" id="PTHR43833">
    <property type="entry name" value="POTASSIUM CHANNEL PROTEIN 2-RELATED-RELATED"/>
    <property type="match status" value="1"/>
</dbReference>
<feature type="domain" description="RCK N-terminal" evidence="3">
    <location>
        <begin position="111"/>
        <end position="239"/>
    </location>
</feature>
<evidence type="ECO:0000256" key="2">
    <source>
        <dbReference type="SAM" id="Phobius"/>
    </source>
</evidence>
<reference evidence="4" key="1">
    <citation type="journal article" date="2014" name="Genome Announc.">
        <title>Draft Genome Sequences of Three Alkaliphilic Bacillus Strains, Bacillus wakoensis JCM 9140T, Bacillus akibai JCM 9157T, and Bacillus hemicellulosilyticus JCM 9152T.</title>
        <authorList>
            <person name="Yuki M."/>
            <person name="Oshima K."/>
            <person name="Suda W."/>
            <person name="Oshida Y."/>
            <person name="Kitamura K."/>
            <person name="Iida T."/>
            <person name="Hattori M."/>
            <person name="Ohkuma M."/>
        </authorList>
    </citation>
    <scope>NUCLEOTIDE SEQUENCE [LARGE SCALE GENOMIC DNA]</scope>
    <source>
        <strain evidence="4">JCM 9152</strain>
    </source>
</reference>
<evidence type="ECO:0000313" key="5">
    <source>
        <dbReference type="Proteomes" id="UP000018895"/>
    </source>
</evidence>
<dbReference type="InterPro" id="IPR050721">
    <property type="entry name" value="Trk_Ktr_HKT_K-transport"/>
</dbReference>
<keyword evidence="4" id="KW-0407">Ion channel</keyword>
<dbReference type="SUPFAM" id="SSF51735">
    <property type="entry name" value="NAD(P)-binding Rossmann-fold domains"/>
    <property type="match status" value="1"/>
</dbReference>
<dbReference type="GO" id="GO:0006813">
    <property type="term" value="P:potassium ion transport"/>
    <property type="evidence" value="ECO:0007669"/>
    <property type="project" value="InterPro"/>
</dbReference>
<keyword evidence="2" id="KW-0472">Membrane</keyword>
<gene>
    <name evidence="4" type="ORF">JCM9152_1751</name>
</gene>
<feature type="transmembrane region" description="Helical" evidence="2">
    <location>
        <begin position="15"/>
        <end position="34"/>
    </location>
</feature>
<dbReference type="SUPFAM" id="SSF81324">
    <property type="entry name" value="Voltage-gated potassium channels"/>
    <property type="match status" value="1"/>
</dbReference>